<dbReference type="InterPro" id="IPR028992">
    <property type="entry name" value="Hedgehog/Intein_dom"/>
</dbReference>
<organism evidence="5 6">
    <name type="scientific">Yoonia ponticola</name>
    <dbReference type="NCBI Taxonomy" id="1524255"/>
    <lineage>
        <taxon>Bacteria</taxon>
        <taxon>Pseudomonadati</taxon>
        <taxon>Pseudomonadota</taxon>
        <taxon>Alphaproteobacteria</taxon>
        <taxon>Rhodobacterales</taxon>
        <taxon>Paracoccaceae</taxon>
        <taxon>Yoonia</taxon>
    </lineage>
</organism>
<dbReference type="GO" id="GO:0005576">
    <property type="term" value="C:extracellular region"/>
    <property type="evidence" value="ECO:0007669"/>
    <property type="project" value="UniProtKB-SubCell"/>
</dbReference>
<dbReference type="Pfam" id="PF13403">
    <property type="entry name" value="Hint_2"/>
    <property type="match status" value="1"/>
</dbReference>
<dbReference type="Pfam" id="PF03098">
    <property type="entry name" value="An_peroxidase"/>
    <property type="match status" value="1"/>
</dbReference>
<keyword evidence="3" id="KW-0325">Glycoprotein</keyword>
<accession>A0A7W9BJM9</accession>
<dbReference type="PRINTS" id="PR00457">
    <property type="entry name" value="ANPEROXIDASE"/>
</dbReference>
<dbReference type="Gene3D" id="1.10.640.10">
    <property type="entry name" value="Haem peroxidase domain superfamily, animal type"/>
    <property type="match status" value="1"/>
</dbReference>
<protein>
    <submittedName>
        <fullName evidence="5">Peroxidase</fullName>
        <ecNumber evidence="5">1.11.1.7</ecNumber>
    </submittedName>
</protein>
<evidence type="ECO:0000256" key="1">
    <source>
        <dbReference type="ARBA" id="ARBA00004613"/>
    </source>
</evidence>
<dbReference type="PANTHER" id="PTHR11475:SF4">
    <property type="entry name" value="CHORION PEROXIDASE"/>
    <property type="match status" value="1"/>
</dbReference>
<dbReference type="Proteomes" id="UP000535415">
    <property type="component" value="Unassembled WGS sequence"/>
</dbReference>
<dbReference type="Gene3D" id="2.170.16.10">
    <property type="entry name" value="Hedgehog/Intein (Hint) domain"/>
    <property type="match status" value="1"/>
</dbReference>
<proteinExistence type="predicted"/>
<dbReference type="SUPFAM" id="SSF51294">
    <property type="entry name" value="Hedgehog/intein (Hint) domain"/>
    <property type="match status" value="1"/>
</dbReference>
<evidence type="ECO:0000256" key="2">
    <source>
        <dbReference type="ARBA" id="ARBA00022525"/>
    </source>
</evidence>
<dbReference type="CDD" id="cd09822">
    <property type="entry name" value="peroxinectin_like_bacterial"/>
    <property type="match status" value="1"/>
</dbReference>
<dbReference type="PROSITE" id="PS50292">
    <property type="entry name" value="PEROXIDASE_3"/>
    <property type="match status" value="1"/>
</dbReference>
<dbReference type="EMBL" id="JACIJM010000003">
    <property type="protein sequence ID" value="MBB5721472.1"/>
    <property type="molecule type" value="Genomic_DNA"/>
</dbReference>
<dbReference type="InterPro" id="IPR036844">
    <property type="entry name" value="Hint_dom_sf"/>
</dbReference>
<sequence>MNKDPLIRLTDPNYADGVGSVVQGTDPVDISATLFDQDGDMPNTAGLSNMFVAWGQFLDHDITLSLENHAELLTADGLVAPLERSEYVIGEDGARVPTNALTWQIDGSQIYGSSSERTNDLRSFEGGKLRMSDDPTSDKGLMPTADPDSFMAGDITSDDPVFLSGDIRANENPALASVHTVMAREHNYWAERLAEAHPDWTDDQLFDSARQIVSYEVQSITYNEWLPHLLGDAVGDDTGYDPDVNGQISVEFSTAAFRFGHTMVSSTLPRINDDGSDTDEGDLAIMDAFFNAEPLKSGDLDAILRGQLTSSAQEFDTKVVDDLNFFLSSPAGVSGFSLVALNLLRGQDHGLQSYVDTRAALLGDIDPDTLDPLDFSIITSDPAQQAALAEVYDTVHDVDLWVGGLAEDPIGDTQFGPMFTYIVSDQFTRIRAADPEFGQLDPAIGADIIAEVKSSGLNDIIMRTTGVDAVQDDPFIATPMNLDDADAPEKTVFDDDFDLVSQHIVSDVETGAGNDSITIRGGTIVDGDVHLGSGDDDFTQTSGTVTGDVRLGSGDDTAYLGSDGEILGDLFGGSGNDTITVDDFATIARIRAGAGDDTVEIGENTSTPHVQLGSGDDVVTVNAGADIDIIKGGSGTDTLDVKGSRFRVDYKDGNPDTHDGEIVYLDANGVETGDSFAFQSVENVTCFTGGSLILTPDGDKPIETLQVGDAVITRDHGAQAIRWIGTTTVAAHGDLAPISFAENALGTHAAFDVSPQHRMLLSGWRCELASGTKEALAPAKHLINDTTIRQIDRDRVTYIHLAFDQHEVICGNGAWSESFHPGSMALDTLSAATRAELFRLFPQVAVNPINYGPSARPQMKFHEARMILPS</sequence>
<keyword evidence="5" id="KW-0575">Peroxidase</keyword>
<reference evidence="5 6" key="1">
    <citation type="submission" date="2020-08" db="EMBL/GenBank/DDBJ databases">
        <title>Genomic Encyclopedia of Type Strains, Phase IV (KMG-IV): sequencing the most valuable type-strain genomes for metagenomic binning, comparative biology and taxonomic classification.</title>
        <authorList>
            <person name="Goeker M."/>
        </authorList>
    </citation>
    <scope>NUCLEOTIDE SEQUENCE [LARGE SCALE GENOMIC DNA]</scope>
    <source>
        <strain evidence="5 6">DSM 101064</strain>
    </source>
</reference>
<dbReference type="InterPro" id="IPR037120">
    <property type="entry name" value="Haem_peroxidase_sf_animal"/>
</dbReference>
<gene>
    <name evidence="5" type="ORF">FHS72_001084</name>
</gene>
<dbReference type="PRINTS" id="PR00313">
    <property type="entry name" value="CABNDNGRPT"/>
</dbReference>
<feature type="domain" description="Hedgehog/Intein (Hint)" evidence="4">
    <location>
        <begin position="685"/>
        <end position="822"/>
    </location>
</feature>
<evidence type="ECO:0000313" key="6">
    <source>
        <dbReference type="Proteomes" id="UP000535415"/>
    </source>
</evidence>
<dbReference type="GO" id="GO:0140825">
    <property type="term" value="F:lactoperoxidase activity"/>
    <property type="evidence" value="ECO:0007669"/>
    <property type="project" value="UniProtKB-EC"/>
</dbReference>
<dbReference type="RefSeq" id="WP_183526736.1">
    <property type="nucleotide sequence ID" value="NZ_JACIJM010000003.1"/>
</dbReference>
<dbReference type="InterPro" id="IPR019791">
    <property type="entry name" value="Haem_peroxidase_animal"/>
</dbReference>
<dbReference type="InterPro" id="IPR010255">
    <property type="entry name" value="Haem_peroxidase_sf"/>
</dbReference>
<keyword evidence="2" id="KW-0964">Secreted</keyword>
<dbReference type="GO" id="GO:0020037">
    <property type="term" value="F:heme binding"/>
    <property type="evidence" value="ECO:0007669"/>
    <property type="project" value="InterPro"/>
</dbReference>
<dbReference type="GO" id="GO:0006979">
    <property type="term" value="P:response to oxidative stress"/>
    <property type="evidence" value="ECO:0007669"/>
    <property type="project" value="InterPro"/>
</dbReference>
<dbReference type="EC" id="1.11.1.7" evidence="5"/>
<evidence type="ECO:0000259" key="4">
    <source>
        <dbReference type="Pfam" id="PF13403"/>
    </source>
</evidence>
<evidence type="ECO:0000256" key="3">
    <source>
        <dbReference type="ARBA" id="ARBA00023180"/>
    </source>
</evidence>
<evidence type="ECO:0000313" key="5">
    <source>
        <dbReference type="EMBL" id="MBB5721472.1"/>
    </source>
</evidence>
<dbReference type="PANTHER" id="PTHR11475">
    <property type="entry name" value="OXIDASE/PEROXIDASE"/>
    <property type="match status" value="1"/>
</dbReference>
<keyword evidence="6" id="KW-1185">Reference proteome</keyword>
<name>A0A7W9BJM9_9RHOB</name>
<dbReference type="SUPFAM" id="SSF48113">
    <property type="entry name" value="Heme-dependent peroxidases"/>
    <property type="match status" value="1"/>
</dbReference>
<comment type="subcellular location">
    <subcellularLocation>
        <location evidence="1">Secreted</location>
    </subcellularLocation>
</comment>
<comment type="caution">
    <text evidence="5">The sequence shown here is derived from an EMBL/GenBank/DDBJ whole genome shotgun (WGS) entry which is preliminary data.</text>
</comment>
<keyword evidence="5" id="KW-0560">Oxidoreductase</keyword>
<dbReference type="AlphaFoldDB" id="A0A7W9BJM9"/>